<organism evidence="1">
    <name type="scientific">uncultured Caudovirales phage</name>
    <dbReference type="NCBI Taxonomy" id="2100421"/>
    <lineage>
        <taxon>Viruses</taxon>
        <taxon>Duplodnaviria</taxon>
        <taxon>Heunggongvirae</taxon>
        <taxon>Uroviricota</taxon>
        <taxon>Caudoviricetes</taxon>
        <taxon>Peduoviridae</taxon>
        <taxon>Maltschvirus</taxon>
        <taxon>Maltschvirus maltsch</taxon>
    </lineage>
</organism>
<reference evidence="1" key="1">
    <citation type="submission" date="2020-04" db="EMBL/GenBank/DDBJ databases">
        <authorList>
            <person name="Chiriac C."/>
            <person name="Salcher M."/>
            <person name="Ghai R."/>
            <person name="Kavagutti S V."/>
        </authorList>
    </citation>
    <scope>NUCLEOTIDE SEQUENCE</scope>
</reference>
<evidence type="ECO:0000313" key="1">
    <source>
        <dbReference type="EMBL" id="CAB4147163.1"/>
    </source>
</evidence>
<dbReference type="SUPFAM" id="SSF47598">
    <property type="entry name" value="Ribbon-helix-helix"/>
    <property type="match status" value="1"/>
</dbReference>
<gene>
    <name evidence="2" type="ORF">UFOVP1012_22</name>
    <name evidence="3" type="ORF">UFOVP1164_17</name>
    <name evidence="4" type="ORF">UFOVP1614_7</name>
    <name evidence="1" type="ORF">UFOVP508_15</name>
</gene>
<dbReference type="InterPro" id="IPR013321">
    <property type="entry name" value="Arc_rbn_hlx_hlx"/>
</dbReference>
<accession>A0A6J5MP16</accession>
<proteinExistence type="predicted"/>
<dbReference type="EMBL" id="LR796494">
    <property type="protein sequence ID" value="CAB4147163.1"/>
    <property type="molecule type" value="Genomic_DNA"/>
</dbReference>
<evidence type="ECO:0000313" key="2">
    <source>
        <dbReference type="EMBL" id="CAB4178066.1"/>
    </source>
</evidence>
<dbReference type="InterPro" id="IPR010985">
    <property type="entry name" value="Ribbon_hlx_hlx"/>
</dbReference>
<dbReference type="EMBL" id="LR797477">
    <property type="protein sequence ID" value="CAB4219350.1"/>
    <property type="molecule type" value="Genomic_DNA"/>
</dbReference>
<evidence type="ECO:0000313" key="4">
    <source>
        <dbReference type="EMBL" id="CAB4219350.1"/>
    </source>
</evidence>
<sequence length="48" mass="5534">MKQEPKDRFVTIRMPIELFKVVKALADGQTRSVSRQIIHLIKIGLEAK</sequence>
<dbReference type="EMBL" id="LR797119">
    <property type="protein sequence ID" value="CAB4187856.1"/>
    <property type="molecule type" value="Genomic_DNA"/>
</dbReference>
<dbReference type="GO" id="GO:0006355">
    <property type="term" value="P:regulation of DNA-templated transcription"/>
    <property type="evidence" value="ECO:0007669"/>
    <property type="project" value="InterPro"/>
</dbReference>
<dbReference type="EMBL" id="LR796965">
    <property type="protein sequence ID" value="CAB4178066.1"/>
    <property type="molecule type" value="Genomic_DNA"/>
</dbReference>
<name>A0A6J5MP16_9CAUD</name>
<protein>
    <submittedName>
        <fullName evidence="1">Uncharacterized protein</fullName>
    </submittedName>
</protein>
<evidence type="ECO:0000313" key="3">
    <source>
        <dbReference type="EMBL" id="CAB4187856.1"/>
    </source>
</evidence>
<dbReference type="Gene3D" id="1.10.1220.10">
    <property type="entry name" value="Met repressor-like"/>
    <property type="match status" value="1"/>
</dbReference>